<evidence type="ECO:0000256" key="1">
    <source>
        <dbReference type="SAM" id="Coils"/>
    </source>
</evidence>
<keyword evidence="3" id="KW-1185">Reference proteome</keyword>
<feature type="coiled-coil region" evidence="1">
    <location>
        <begin position="219"/>
        <end position="292"/>
    </location>
</feature>
<sequence length="346" mass="40749">MPKNPLVLYDMDEDSPPSKRSFLSKNDNIDVPVKDESDATKELNRVRDELFLAMQNQEKMKRKIYELEKNAIHINFEKKAATTEAAIMEMKCESFEGEKEKDFEKIKREYEALISKERKEKEKIVLESSKKERQLISKISKTLIQKLKAETQLENAQNAVINYQTIIDKVQQQFDEEKTQNEEKHQQEILCFKSSLTAVRKEMQRFKDIELEKQRHQMLNELSGIKREFLHRLKEAQKNEKVERKNYQAFKNKIHQKLAVAETLLKQKEAEVEKLKKQIGDLMEENRKQKQKWQQCSGTQCLTNKISHFEGSEQSGSSSTLFYPMPSPLPTPIEICKLFTLNLFLK</sequence>
<reference evidence="4" key="1">
    <citation type="submission" date="2022-11" db="UniProtKB">
        <authorList>
            <consortium name="WormBaseParasite"/>
        </authorList>
    </citation>
    <scope>IDENTIFICATION</scope>
</reference>
<keyword evidence="1" id="KW-0175">Coiled coil</keyword>
<feature type="region of interest" description="Disordered" evidence="2">
    <location>
        <begin position="1"/>
        <end position="36"/>
    </location>
</feature>
<dbReference type="WBParaSite" id="PSU_v2.g2585.t1">
    <property type="protein sequence ID" value="PSU_v2.g2585.t1"/>
    <property type="gene ID" value="PSU_v2.g2585"/>
</dbReference>
<feature type="coiled-coil region" evidence="1">
    <location>
        <begin position="103"/>
        <end position="187"/>
    </location>
</feature>
<name>A0A914YP06_9BILA</name>
<protein>
    <submittedName>
        <fullName evidence="4">Uncharacterized protein</fullName>
    </submittedName>
</protein>
<organism evidence="3 4">
    <name type="scientific">Panagrolaimus superbus</name>
    <dbReference type="NCBI Taxonomy" id="310955"/>
    <lineage>
        <taxon>Eukaryota</taxon>
        <taxon>Metazoa</taxon>
        <taxon>Ecdysozoa</taxon>
        <taxon>Nematoda</taxon>
        <taxon>Chromadorea</taxon>
        <taxon>Rhabditida</taxon>
        <taxon>Tylenchina</taxon>
        <taxon>Panagrolaimomorpha</taxon>
        <taxon>Panagrolaimoidea</taxon>
        <taxon>Panagrolaimidae</taxon>
        <taxon>Panagrolaimus</taxon>
    </lineage>
</organism>
<accession>A0A914YP06</accession>
<evidence type="ECO:0000313" key="3">
    <source>
        <dbReference type="Proteomes" id="UP000887577"/>
    </source>
</evidence>
<evidence type="ECO:0000256" key="2">
    <source>
        <dbReference type="SAM" id="MobiDB-lite"/>
    </source>
</evidence>
<dbReference type="Proteomes" id="UP000887577">
    <property type="component" value="Unplaced"/>
</dbReference>
<evidence type="ECO:0000313" key="4">
    <source>
        <dbReference type="WBParaSite" id="PSU_v2.g2585.t1"/>
    </source>
</evidence>
<dbReference type="AlphaFoldDB" id="A0A914YP06"/>
<proteinExistence type="predicted"/>